<dbReference type="CDD" id="cd00592">
    <property type="entry name" value="HTH_MerR-like"/>
    <property type="match status" value="1"/>
</dbReference>
<protein>
    <submittedName>
        <fullName evidence="3">DNA-binding transcriptional MerR regulator</fullName>
    </submittedName>
</protein>
<sequence>MAWSTRELAELAGTTVNTVRHYHRLGLLDDPERRSNGYKQYGVPHLVCLLRIRRLVELGVPLSEIGAARSNGDVPPEVLRQVDAQLEAEIARLQKARDDIAVVLRDGVPADTPAGFESAAPRLSAADTSLIHVYTRLYDDDAMKDLQRMAEEDMGPVATELDTLPADADEATRQRLAEQVAPMIARNLADYPWLSDPGARLTGTEQATRQTFIDAVTSLYNAAQIDVLARASLLAHELLRLDRGDEP</sequence>
<dbReference type="SMART" id="SM00422">
    <property type="entry name" value="HTH_MERR"/>
    <property type="match status" value="1"/>
</dbReference>
<gene>
    <name evidence="3" type="ORF">J2S44_006168</name>
</gene>
<evidence type="ECO:0000256" key="1">
    <source>
        <dbReference type="ARBA" id="ARBA00023125"/>
    </source>
</evidence>
<proteinExistence type="predicted"/>
<feature type="domain" description="HTH merR-type" evidence="2">
    <location>
        <begin position="2"/>
        <end position="71"/>
    </location>
</feature>
<dbReference type="AlphaFoldDB" id="A0AAE4CWU3"/>
<dbReference type="Pfam" id="PF13411">
    <property type="entry name" value="MerR_1"/>
    <property type="match status" value="1"/>
</dbReference>
<dbReference type="PANTHER" id="PTHR30204:SF93">
    <property type="entry name" value="HTH MERR-TYPE DOMAIN-CONTAINING PROTEIN"/>
    <property type="match status" value="1"/>
</dbReference>
<dbReference type="PANTHER" id="PTHR30204">
    <property type="entry name" value="REDOX-CYCLING DRUG-SENSING TRANSCRIPTIONAL ACTIVATOR SOXR"/>
    <property type="match status" value="1"/>
</dbReference>
<keyword evidence="4" id="KW-1185">Reference proteome</keyword>
<dbReference type="PROSITE" id="PS50937">
    <property type="entry name" value="HTH_MERR_2"/>
    <property type="match status" value="1"/>
</dbReference>
<dbReference type="GO" id="GO:0003700">
    <property type="term" value="F:DNA-binding transcription factor activity"/>
    <property type="evidence" value="ECO:0007669"/>
    <property type="project" value="InterPro"/>
</dbReference>
<organism evidence="3 4">
    <name type="scientific">Catenuloplanes niger</name>
    <dbReference type="NCBI Taxonomy" id="587534"/>
    <lineage>
        <taxon>Bacteria</taxon>
        <taxon>Bacillati</taxon>
        <taxon>Actinomycetota</taxon>
        <taxon>Actinomycetes</taxon>
        <taxon>Micromonosporales</taxon>
        <taxon>Micromonosporaceae</taxon>
        <taxon>Catenuloplanes</taxon>
    </lineage>
</organism>
<evidence type="ECO:0000313" key="4">
    <source>
        <dbReference type="Proteomes" id="UP001183629"/>
    </source>
</evidence>
<reference evidence="3 4" key="1">
    <citation type="submission" date="2023-07" db="EMBL/GenBank/DDBJ databases">
        <title>Sequencing the genomes of 1000 actinobacteria strains.</title>
        <authorList>
            <person name="Klenk H.-P."/>
        </authorList>
    </citation>
    <scope>NUCLEOTIDE SEQUENCE [LARGE SCALE GENOMIC DNA]</scope>
    <source>
        <strain evidence="3 4">DSM 44711</strain>
    </source>
</reference>
<keyword evidence="1 3" id="KW-0238">DNA-binding</keyword>
<comment type="caution">
    <text evidence="3">The sequence shown here is derived from an EMBL/GenBank/DDBJ whole genome shotgun (WGS) entry which is preliminary data.</text>
</comment>
<dbReference type="Proteomes" id="UP001183629">
    <property type="component" value="Unassembled WGS sequence"/>
</dbReference>
<dbReference type="SUPFAM" id="SSF46955">
    <property type="entry name" value="Putative DNA-binding domain"/>
    <property type="match status" value="1"/>
</dbReference>
<dbReference type="RefSeq" id="WP_310421019.1">
    <property type="nucleotide sequence ID" value="NZ_JAVDYC010000001.1"/>
</dbReference>
<dbReference type="GO" id="GO:0003677">
    <property type="term" value="F:DNA binding"/>
    <property type="evidence" value="ECO:0007669"/>
    <property type="project" value="UniProtKB-KW"/>
</dbReference>
<accession>A0AAE4CWU3</accession>
<dbReference type="InterPro" id="IPR047057">
    <property type="entry name" value="MerR_fam"/>
</dbReference>
<evidence type="ECO:0000259" key="2">
    <source>
        <dbReference type="PROSITE" id="PS50937"/>
    </source>
</evidence>
<dbReference type="Gene3D" id="1.10.1660.10">
    <property type="match status" value="1"/>
</dbReference>
<evidence type="ECO:0000313" key="3">
    <source>
        <dbReference type="EMBL" id="MDR7325918.1"/>
    </source>
</evidence>
<name>A0AAE4CWU3_9ACTN</name>
<dbReference type="EMBL" id="JAVDYC010000001">
    <property type="protein sequence ID" value="MDR7325918.1"/>
    <property type="molecule type" value="Genomic_DNA"/>
</dbReference>
<dbReference type="InterPro" id="IPR009061">
    <property type="entry name" value="DNA-bd_dom_put_sf"/>
</dbReference>
<dbReference type="InterPro" id="IPR000551">
    <property type="entry name" value="MerR-type_HTH_dom"/>
</dbReference>